<name>A0A6C0JUN2_9ZZZZ</name>
<organism evidence="1">
    <name type="scientific">viral metagenome</name>
    <dbReference type="NCBI Taxonomy" id="1070528"/>
    <lineage>
        <taxon>unclassified sequences</taxon>
        <taxon>metagenomes</taxon>
        <taxon>organismal metagenomes</taxon>
    </lineage>
</organism>
<reference evidence="1" key="1">
    <citation type="journal article" date="2020" name="Nature">
        <title>Giant virus diversity and host interactions through global metagenomics.</title>
        <authorList>
            <person name="Schulz F."/>
            <person name="Roux S."/>
            <person name="Paez-Espino D."/>
            <person name="Jungbluth S."/>
            <person name="Walsh D.A."/>
            <person name="Denef V.J."/>
            <person name="McMahon K.D."/>
            <person name="Konstantinidis K.T."/>
            <person name="Eloe-Fadrosh E.A."/>
            <person name="Kyrpides N.C."/>
            <person name="Woyke T."/>
        </authorList>
    </citation>
    <scope>NUCLEOTIDE SEQUENCE</scope>
    <source>
        <strain evidence="1">GVMAG-S-1063924-116</strain>
    </source>
</reference>
<proteinExistence type="predicted"/>
<protein>
    <recommendedName>
        <fullName evidence="2">Thioredoxin domain-containing protein</fullName>
    </recommendedName>
</protein>
<evidence type="ECO:0000313" key="1">
    <source>
        <dbReference type="EMBL" id="QHU08631.1"/>
    </source>
</evidence>
<sequence>MTAVYPTKYILVVVTRKGCPACMHLGRTWETTVKFIRNEFSGTLLDIKRLDISEASTPSFLRSPGFVKMFPYFMIFRRADYDGCVSTGKPNPDLTNVYYDHSKTNTLPRPDDLMGWIKTSLHAPSGSYQTIESSNQIIFYPVK</sequence>
<dbReference type="AlphaFoldDB" id="A0A6C0JUN2"/>
<accession>A0A6C0JUN2</accession>
<evidence type="ECO:0008006" key="2">
    <source>
        <dbReference type="Google" id="ProtNLM"/>
    </source>
</evidence>
<dbReference type="EMBL" id="MN740698">
    <property type="protein sequence ID" value="QHU08631.1"/>
    <property type="molecule type" value="Genomic_DNA"/>
</dbReference>